<accession>A0A0S2K0E9</accession>
<evidence type="ECO:0000256" key="4">
    <source>
        <dbReference type="ARBA" id="ARBA00022842"/>
    </source>
</evidence>
<dbReference type="STRING" id="161398.PP2015_1000"/>
<dbReference type="PATRIC" id="fig|161398.10.peg.1019"/>
<dbReference type="RefSeq" id="WP_058029252.1">
    <property type="nucleotide sequence ID" value="NZ_CP013187.1"/>
</dbReference>
<sequence length="222" mass="24863">MEKRALLIDFDGTLVDSEVVHYDSWQHVLSPFDIHYTEQAFCLEFAGVPTLQAAAVIKARHNLDVSAQWLCEQKNQQFVLTSEQVKPRLLVGVKAFLNAAKQQFTLVLVTGSTRNEAIPVLAHYELLDLFSATICKDDVINPKPDPEPYLKALERLSIKPQEAFALEDSTTGLQSATAAGVQTIVIPHEYSKSQDHSKASFIANDISEAWEYIQKNTYIETI</sequence>
<dbReference type="OrthoDB" id="9782449at2"/>
<dbReference type="Proteomes" id="UP000061457">
    <property type="component" value="Chromosome I"/>
</dbReference>
<dbReference type="EMBL" id="CP013187">
    <property type="protein sequence ID" value="ALO41518.1"/>
    <property type="molecule type" value="Genomic_DNA"/>
</dbReference>
<dbReference type="Gene3D" id="1.10.150.240">
    <property type="entry name" value="Putative phosphatase, domain 2"/>
    <property type="match status" value="1"/>
</dbReference>
<gene>
    <name evidence="6" type="ORF">PP2015_1000</name>
</gene>
<evidence type="ECO:0000313" key="6">
    <source>
        <dbReference type="EMBL" id="ALO41518.1"/>
    </source>
</evidence>
<dbReference type="InterPro" id="IPR006439">
    <property type="entry name" value="HAD-SF_hydro_IA"/>
</dbReference>
<dbReference type="InterPro" id="IPR051600">
    <property type="entry name" value="Beta-PGM-like"/>
</dbReference>
<dbReference type="InterPro" id="IPR036412">
    <property type="entry name" value="HAD-like_sf"/>
</dbReference>
<dbReference type="KEGG" id="pphe:PP2015_1000"/>
<keyword evidence="3" id="KW-0479">Metal-binding</keyword>
<dbReference type="GO" id="GO:0046872">
    <property type="term" value="F:metal ion binding"/>
    <property type="evidence" value="ECO:0007669"/>
    <property type="project" value="UniProtKB-KW"/>
</dbReference>
<dbReference type="PANTHER" id="PTHR46193:SF18">
    <property type="entry name" value="HEXITOL PHOSPHATASE B"/>
    <property type="match status" value="1"/>
</dbReference>
<proteinExistence type="inferred from homology"/>
<dbReference type="InterPro" id="IPR023214">
    <property type="entry name" value="HAD_sf"/>
</dbReference>
<protein>
    <submittedName>
        <fullName evidence="6">Haloacid dehalogenase</fullName>
    </submittedName>
</protein>
<dbReference type="Gene3D" id="3.40.50.1000">
    <property type="entry name" value="HAD superfamily/HAD-like"/>
    <property type="match status" value="1"/>
</dbReference>
<comment type="cofactor">
    <cofactor evidence="1">
        <name>Mg(2+)</name>
        <dbReference type="ChEBI" id="CHEBI:18420"/>
    </cofactor>
</comment>
<name>A0A0S2K0E9_9GAMM</name>
<evidence type="ECO:0000256" key="1">
    <source>
        <dbReference type="ARBA" id="ARBA00001946"/>
    </source>
</evidence>
<dbReference type="InterPro" id="IPR041492">
    <property type="entry name" value="HAD_2"/>
</dbReference>
<dbReference type="GO" id="GO:0003824">
    <property type="term" value="F:catalytic activity"/>
    <property type="evidence" value="ECO:0007669"/>
    <property type="project" value="UniProtKB-ARBA"/>
</dbReference>
<dbReference type="SFLD" id="SFLDS00003">
    <property type="entry name" value="Haloacid_Dehalogenase"/>
    <property type="match status" value="1"/>
</dbReference>
<comment type="similarity">
    <text evidence="2">Belongs to the HAD-like hydrolase superfamily. CbbY/CbbZ/Gph/YieH family.</text>
</comment>
<dbReference type="Pfam" id="PF13419">
    <property type="entry name" value="HAD_2"/>
    <property type="match status" value="1"/>
</dbReference>
<evidence type="ECO:0000256" key="5">
    <source>
        <dbReference type="ARBA" id="ARBA00023277"/>
    </source>
</evidence>
<organism evidence="6 7">
    <name type="scientific">Pseudoalteromonas phenolica</name>
    <dbReference type="NCBI Taxonomy" id="161398"/>
    <lineage>
        <taxon>Bacteria</taxon>
        <taxon>Pseudomonadati</taxon>
        <taxon>Pseudomonadota</taxon>
        <taxon>Gammaproteobacteria</taxon>
        <taxon>Alteromonadales</taxon>
        <taxon>Pseudoalteromonadaceae</taxon>
        <taxon>Pseudoalteromonas</taxon>
    </lineage>
</organism>
<keyword evidence="7" id="KW-1185">Reference proteome</keyword>
<keyword evidence="5" id="KW-0119">Carbohydrate metabolism</keyword>
<keyword evidence="4" id="KW-0460">Magnesium</keyword>
<dbReference type="AlphaFoldDB" id="A0A0S2K0E9"/>
<dbReference type="PANTHER" id="PTHR46193">
    <property type="entry name" value="6-PHOSPHOGLUCONATE PHOSPHATASE"/>
    <property type="match status" value="1"/>
</dbReference>
<reference evidence="6 7" key="1">
    <citation type="submission" date="2015-11" db="EMBL/GenBank/DDBJ databases">
        <authorList>
            <person name="Zhang Y."/>
            <person name="Guo Z."/>
        </authorList>
    </citation>
    <scope>NUCLEOTIDE SEQUENCE [LARGE SCALE GENOMIC DNA]</scope>
    <source>
        <strain evidence="6 7">KCTC 12086</strain>
    </source>
</reference>
<dbReference type="InterPro" id="IPR023198">
    <property type="entry name" value="PGP-like_dom2"/>
</dbReference>
<dbReference type="NCBIfam" id="TIGR01509">
    <property type="entry name" value="HAD-SF-IA-v3"/>
    <property type="match status" value="1"/>
</dbReference>
<evidence type="ECO:0000256" key="2">
    <source>
        <dbReference type="ARBA" id="ARBA00006171"/>
    </source>
</evidence>
<dbReference type="SFLD" id="SFLDG01129">
    <property type="entry name" value="C1.5:_HAD__Beta-PGM__Phosphata"/>
    <property type="match status" value="1"/>
</dbReference>
<evidence type="ECO:0000313" key="7">
    <source>
        <dbReference type="Proteomes" id="UP000061457"/>
    </source>
</evidence>
<evidence type="ECO:0000256" key="3">
    <source>
        <dbReference type="ARBA" id="ARBA00022723"/>
    </source>
</evidence>
<dbReference type="SUPFAM" id="SSF56784">
    <property type="entry name" value="HAD-like"/>
    <property type="match status" value="1"/>
</dbReference>